<comment type="cofactor">
    <cofactor evidence="5">
        <name>Ca(2+)</name>
        <dbReference type="ChEBI" id="CHEBI:29108"/>
    </cofactor>
    <text evidence="5">Binds 1 Ca(2+) ion per dimer.</text>
</comment>
<evidence type="ECO:0000313" key="8">
    <source>
        <dbReference type="EMBL" id="MBB6032429.1"/>
    </source>
</evidence>
<dbReference type="SUPFAM" id="SSF56235">
    <property type="entry name" value="N-terminal nucleophile aminohydrolases (Ntn hydrolases)"/>
    <property type="match status" value="1"/>
</dbReference>
<dbReference type="Gene3D" id="3.60.20.10">
    <property type="entry name" value="Glutamine Phosphoribosylpyrophosphate, subunit 1, domain 1"/>
    <property type="match status" value="1"/>
</dbReference>
<proteinExistence type="inferred from homology"/>
<feature type="binding site" evidence="5">
    <location>
        <position position="203"/>
    </location>
    <ligand>
        <name>Ca(2+)</name>
        <dbReference type="ChEBI" id="CHEBI:29108"/>
    </ligand>
</feature>
<dbReference type="GO" id="GO:0017000">
    <property type="term" value="P:antibiotic biosynthetic process"/>
    <property type="evidence" value="ECO:0007669"/>
    <property type="project" value="InterPro"/>
</dbReference>
<dbReference type="EC" id="3.5.1.11" evidence="8"/>
<dbReference type="InterPro" id="IPR023343">
    <property type="entry name" value="Penicillin_amidase_dom1"/>
</dbReference>
<feature type="transmembrane region" description="Helical" evidence="7">
    <location>
        <begin position="12"/>
        <end position="36"/>
    </location>
</feature>
<dbReference type="PIRSF" id="PIRSF001227">
    <property type="entry name" value="Pen_acylase"/>
    <property type="match status" value="1"/>
</dbReference>
<keyword evidence="5" id="KW-0479">Metal-binding</keyword>
<feature type="region of interest" description="Disordered" evidence="6">
    <location>
        <begin position="228"/>
        <end position="270"/>
    </location>
</feature>
<dbReference type="InterPro" id="IPR043146">
    <property type="entry name" value="Penicillin_amidase_N_B-knob"/>
</dbReference>
<organism evidence="8 9">
    <name type="scientific">Phytomonospora endophytica</name>
    <dbReference type="NCBI Taxonomy" id="714109"/>
    <lineage>
        <taxon>Bacteria</taxon>
        <taxon>Bacillati</taxon>
        <taxon>Actinomycetota</taxon>
        <taxon>Actinomycetes</taxon>
        <taxon>Micromonosporales</taxon>
        <taxon>Micromonosporaceae</taxon>
        <taxon>Phytomonospora</taxon>
    </lineage>
</organism>
<evidence type="ECO:0000256" key="3">
    <source>
        <dbReference type="ARBA" id="ARBA00023145"/>
    </source>
</evidence>
<keyword evidence="9" id="KW-1185">Reference proteome</keyword>
<comment type="similarity">
    <text evidence="1">Belongs to the peptidase S45 family.</text>
</comment>
<dbReference type="GO" id="GO:0008953">
    <property type="term" value="F:penicillin amidase activity"/>
    <property type="evidence" value="ECO:0007669"/>
    <property type="project" value="UniProtKB-EC"/>
</dbReference>
<dbReference type="PANTHER" id="PTHR34218:SF4">
    <property type="entry name" value="ACYL-HOMOSERINE LACTONE ACYLASE QUIP"/>
    <property type="match status" value="1"/>
</dbReference>
<sequence length="854" mass="93622">MDRARLLRLLRRIGLWTLAVLTVLVLVISLGFAYIVRKSFPTVDGEIALPGMSGEVDVWRDERGIPQIYADTATDLFRAQGYVHAQDRFWEMDFRRHITSGRLSEMFGESQVGTDAAVRTMGWRKVAEQEWEILDATTKSYFTAYAEGVNAFLGTHSAGEVSLEYTVLALDNPDYVIEDWSPVDSVAWLKAMAWDLRGNLSDELNRATLADAGLTPKQISQLYPAYPEDRHAPIVPDGTVKDGKFELTAPGDDSGGGEGGGEPTAPDVDATDALTGAQSAFDALAKVTGPAIDGIGSNSWVVSGSRTETGMPILANDPHLAPSMPSVWYQAGLRCRTLSEACPFRVTGFTFSGVPGIIIGHNADISWGFTNLGPDVTDLYVERVDGDKYLVDGSWLPFESTREETIKVAGGESRTITVRETKHGPVMSDNDDTYESLAKNPPTPKLNEGGEYAVALRWTALEPGRTAEAIFALNRAANWPEFKAAAARFEVPSQNMIYADTSGNIGYQAPGKIPVRGTGDGTWPSPGWDSGYDWSGYIPTEELPYTVNPEEGFIVTANNEVIGEEYPHLLTEDWAYGYRSERIRDMIEADTDLLSIDDIRLMQMDGRNGGAAPVVPKLLGVSTEGTVKEAQDLLRDWDLQSDRDSAAAAFYNATWRHLLLNTFDELPDSAPPGGGERWYEVVGKLMEQPDSPWWDDVATPEVENRDAMLAKAMADAVDELTERLGGDPSGWRWDELHTLTLTNPTLGTSGIGIVEWLFNSPPVGVAGGDGIVNATGWNPAKGYEVDAVPSMRMIVDLANLDGSWWVNLTGQSGHTFSAHYDDQVQMWRTGALTPMRWSDRDIEVTTRDRLTLTP</sequence>
<name>A0A841FIF0_9ACTN</name>
<keyword evidence="3" id="KW-0865">Zymogen</keyword>
<evidence type="ECO:0000313" key="9">
    <source>
        <dbReference type="Proteomes" id="UP000548476"/>
    </source>
</evidence>
<keyword evidence="5" id="KW-0106">Calcium</keyword>
<feature type="compositionally biased region" description="Gly residues" evidence="6">
    <location>
        <begin position="253"/>
        <end position="262"/>
    </location>
</feature>
<keyword evidence="2 8" id="KW-0378">Hydrolase</keyword>
<dbReference type="InterPro" id="IPR002692">
    <property type="entry name" value="S45"/>
</dbReference>
<reference evidence="8 9" key="1">
    <citation type="submission" date="2020-08" db="EMBL/GenBank/DDBJ databases">
        <title>Genomic Encyclopedia of Type Strains, Phase IV (KMG-IV): sequencing the most valuable type-strain genomes for metagenomic binning, comparative biology and taxonomic classification.</title>
        <authorList>
            <person name="Goeker M."/>
        </authorList>
    </citation>
    <scope>NUCLEOTIDE SEQUENCE [LARGE SCALE GENOMIC DNA]</scope>
    <source>
        <strain evidence="8 9">YIM 65646</strain>
    </source>
</reference>
<dbReference type="Proteomes" id="UP000548476">
    <property type="component" value="Unassembled WGS sequence"/>
</dbReference>
<dbReference type="GO" id="GO:0046872">
    <property type="term" value="F:metal ion binding"/>
    <property type="evidence" value="ECO:0007669"/>
    <property type="project" value="UniProtKB-KW"/>
</dbReference>
<dbReference type="Pfam" id="PF01804">
    <property type="entry name" value="Penicil_amidase"/>
    <property type="match status" value="1"/>
</dbReference>
<evidence type="ECO:0000256" key="2">
    <source>
        <dbReference type="ARBA" id="ARBA00022801"/>
    </source>
</evidence>
<dbReference type="InterPro" id="IPR043147">
    <property type="entry name" value="Penicillin_amidase_A-knob"/>
</dbReference>
<evidence type="ECO:0000256" key="5">
    <source>
        <dbReference type="PIRSR" id="PIRSR001227-2"/>
    </source>
</evidence>
<dbReference type="Gene3D" id="1.10.439.10">
    <property type="entry name" value="Penicillin Amidohydrolase, domain 1"/>
    <property type="match status" value="1"/>
</dbReference>
<gene>
    <name evidence="8" type="ORF">HNR73_000271</name>
</gene>
<keyword evidence="7" id="KW-1133">Transmembrane helix</keyword>
<dbReference type="CDD" id="cd03747">
    <property type="entry name" value="Ntn_PGA_like"/>
    <property type="match status" value="1"/>
</dbReference>
<comment type="caution">
    <text evidence="8">The sequence shown here is derived from an EMBL/GenBank/DDBJ whole genome shotgun (WGS) entry which is preliminary data.</text>
</comment>
<dbReference type="EMBL" id="JACHGT010000001">
    <property type="protein sequence ID" value="MBB6032429.1"/>
    <property type="molecule type" value="Genomic_DNA"/>
</dbReference>
<feature type="active site" description="Nucleophile" evidence="4">
    <location>
        <position position="297"/>
    </location>
</feature>
<dbReference type="RefSeq" id="WP_184785332.1">
    <property type="nucleotide sequence ID" value="NZ_BONT01000042.1"/>
</dbReference>
<evidence type="ECO:0000256" key="6">
    <source>
        <dbReference type="SAM" id="MobiDB-lite"/>
    </source>
</evidence>
<keyword evidence="7" id="KW-0472">Membrane</keyword>
<dbReference type="PANTHER" id="PTHR34218">
    <property type="entry name" value="PEPTIDASE S45 PENICILLIN AMIDASE"/>
    <property type="match status" value="1"/>
</dbReference>
<evidence type="ECO:0000256" key="1">
    <source>
        <dbReference type="ARBA" id="ARBA00006586"/>
    </source>
</evidence>
<evidence type="ECO:0000256" key="7">
    <source>
        <dbReference type="SAM" id="Phobius"/>
    </source>
</evidence>
<accession>A0A841FIF0</accession>
<dbReference type="AlphaFoldDB" id="A0A841FIF0"/>
<evidence type="ECO:0000256" key="4">
    <source>
        <dbReference type="PIRSR" id="PIRSR001227-1"/>
    </source>
</evidence>
<feature type="binding site" evidence="5">
    <location>
        <position position="375"/>
    </location>
    <ligand>
        <name>Ca(2+)</name>
        <dbReference type="ChEBI" id="CHEBI:29108"/>
    </ligand>
</feature>
<protein>
    <submittedName>
        <fullName evidence="8">Penicillin amidase</fullName>
        <ecNumber evidence="8">3.5.1.11</ecNumber>
    </submittedName>
</protein>
<dbReference type="InterPro" id="IPR029055">
    <property type="entry name" value="Ntn_hydrolases_N"/>
</dbReference>
<feature type="binding site" evidence="5">
    <location>
        <position position="378"/>
    </location>
    <ligand>
        <name>Ca(2+)</name>
        <dbReference type="ChEBI" id="CHEBI:29108"/>
    </ligand>
</feature>
<dbReference type="InterPro" id="IPR014395">
    <property type="entry name" value="Pen/GL7ACA/AHL_acylase"/>
</dbReference>
<dbReference type="Gene3D" id="1.10.1400.10">
    <property type="match status" value="1"/>
</dbReference>
<dbReference type="Gene3D" id="2.30.120.10">
    <property type="match status" value="1"/>
</dbReference>
<keyword evidence="7" id="KW-0812">Transmembrane</keyword>